<evidence type="ECO:0000313" key="13">
    <source>
        <dbReference type="Proteomes" id="UP000230233"/>
    </source>
</evidence>
<dbReference type="PROSITE" id="PS50802">
    <property type="entry name" value="OTU"/>
    <property type="match status" value="1"/>
</dbReference>
<name>A0A2G5SHB7_9PELO</name>
<keyword evidence="13" id="KW-1185">Reference proteome</keyword>
<keyword evidence="8" id="KW-0378">Hydrolase</keyword>
<evidence type="ECO:0000256" key="1">
    <source>
        <dbReference type="ARBA" id="ARBA00000707"/>
    </source>
</evidence>
<dbReference type="InterPro" id="IPR003323">
    <property type="entry name" value="OTU_dom"/>
</dbReference>
<dbReference type="GO" id="GO:0071108">
    <property type="term" value="P:protein K48-linked deubiquitination"/>
    <property type="evidence" value="ECO:0007669"/>
    <property type="project" value="TreeGrafter"/>
</dbReference>
<reference evidence="13" key="1">
    <citation type="submission" date="2017-10" db="EMBL/GenBank/DDBJ databases">
        <title>Rapid genome shrinkage in a self-fertile nematode reveals novel sperm competition proteins.</title>
        <authorList>
            <person name="Yin D."/>
            <person name="Schwarz E.M."/>
            <person name="Thomas C.G."/>
            <person name="Felde R.L."/>
            <person name="Korf I.F."/>
            <person name="Cutter A.D."/>
            <person name="Schartner C.M."/>
            <person name="Ralston E.J."/>
            <person name="Meyer B.J."/>
            <person name="Haag E.S."/>
        </authorList>
    </citation>
    <scope>NUCLEOTIDE SEQUENCE [LARGE SCALE GENOMIC DNA]</scope>
    <source>
        <strain evidence="13">JU1422</strain>
    </source>
</reference>
<evidence type="ECO:0000256" key="8">
    <source>
        <dbReference type="ARBA" id="ARBA00022801"/>
    </source>
</evidence>
<evidence type="ECO:0000256" key="2">
    <source>
        <dbReference type="ARBA" id="ARBA00005865"/>
    </source>
</evidence>
<organism evidence="12 13">
    <name type="scientific">Caenorhabditis nigoni</name>
    <dbReference type="NCBI Taxonomy" id="1611254"/>
    <lineage>
        <taxon>Eukaryota</taxon>
        <taxon>Metazoa</taxon>
        <taxon>Ecdysozoa</taxon>
        <taxon>Nematoda</taxon>
        <taxon>Chromadorea</taxon>
        <taxon>Rhabditida</taxon>
        <taxon>Rhabditina</taxon>
        <taxon>Rhabditomorpha</taxon>
        <taxon>Rhabditoidea</taxon>
        <taxon>Rhabditidae</taxon>
        <taxon>Peloderinae</taxon>
        <taxon>Caenorhabditis</taxon>
    </lineage>
</organism>
<comment type="similarity">
    <text evidence="2">Belongs to the peptidase C64 family.</text>
</comment>
<evidence type="ECO:0000256" key="9">
    <source>
        <dbReference type="ARBA" id="ARBA00022807"/>
    </source>
</evidence>
<evidence type="ECO:0000256" key="3">
    <source>
        <dbReference type="ARBA" id="ARBA00012759"/>
    </source>
</evidence>
<comment type="catalytic activity">
    <reaction evidence="1">
        <text>Thiol-dependent hydrolysis of ester, thioester, amide, peptide and isopeptide bonds formed by the C-terminal Gly of ubiquitin (a 76-residue protein attached to proteins as an intracellular targeting signal).</text>
        <dbReference type="EC" id="3.4.19.12"/>
    </reaction>
</comment>
<sequence length="192" mass="22009">MYPDGLTESEKLKVKELCTVVNVSDEDALKLSKENDNDIQISSRRVSKQEDKTLVPGTSKEDVDLERLSSRLRVRVLAFYLPDFGGFPNEFRTFLEKDLIETQTQKRLEASSKNSKFSAHLNWWHRFGQKLYPLSTTGDGNCLLHAASLGMWGVHDRQLSLRETLYELLTNGARREAIRRQQQLAVASKIRP</sequence>
<protein>
    <recommendedName>
        <fullName evidence="3">ubiquitinyl hydrolase 1</fullName>
        <ecNumber evidence="3">3.4.19.12</ecNumber>
    </recommendedName>
</protein>
<dbReference type="EMBL" id="PDUG01000008">
    <property type="protein sequence ID" value="PIC14293.1"/>
    <property type="molecule type" value="Genomic_DNA"/>
</dbReference>
<evidence type="ECO:0000256" key="6">
    <source>
        <dbReference type="ARBA" id="ARBA00022771"/>
    </source>
</evidence>
<dbReference type="GO" id="GO:0070536">
    <property type="term" value="P:protein K63-linked deubiquitination"/>
    <property type="evidence" value="ECO:0007669"/>
    <property type="project" value="TreeGrafter"/>
</dbReference>
<dbReference type="PANTHER" id="PTHR13367">
    <property type="entry name" value="UBIQUITIN THIOESTERASE"/>
    <property type="match status" value="1"/>
</dbReference>
<dbReference type="OrthoDB" id="10064699at2759"/>
<dbReference type="GO" id="GO:0008270">
    <property type="term" value="F:zinc ion binding"/>
    <property type="evidence" value="ECO:0007669"/>
    <property type="project" value="UniProtKB-KW"/>
</dbReference>
<dbReference type="Proteomes" id="UP000230233">
    <property type="component" value="Unassembled WGS sequence"/>
</dbReference>
<evidence type="ECO:0000256" key="10">
    <source>
        <dbReference type="ARBA" id="ARBA00022833"/>
    </source>
</evidence>
<dbReference type="AlphaFoldDB" id="A0A2G5SHB7"/>
<dbReference type="GO" id="GO:0005737">
    <property type="term" value="C:cytoplasm"/>
    <property type="evidence" value="ECO:0007669"/>
    <property type="project" value="TreeGrafter"/>
</dbReference>
<comment type="caution">
    <text evidence="12">The sequence shown here is derived from an EMBL/GenBank/DDBJ whole genome shotgun (WGS) entry which is preliminary data.</text>
</comment>
<dbReference type="PANTHER" id="PTHR13367:SF27">
    <property type="entry name" value="OTU DOMAIN-CONTAINING PROTEIN"/>
    <property type="match status" value="1"/>
</dbReference>
<dbReference type="GO" id="GO:0005634">
    <property type="term" value="C:nucleus"/>
    <property type="evidence" value="ECO:0007669"/>
    <property type="project" value="TreeGrafter"/>
</dbReference>
<evidence type="ECO:0000313" key="12">
    <source>
        <dbReference type="EMBL" id="PIC14293.1"/>
    </source>
</evidence>
<proteinExistence type="inferred from homology"/>
<keyword evidence="10" id="KW-0862">Zinc</keyword>
<evidence type="ECO:0000259" key="11">
    <source>
        <dbReference type="PROSITE" id="PS50802"/>
    </source>
</evidence>
<evidence type="ECO:0000256" key="7">
    <source>
        <dbReference type="ARBA" id="ARBA00022786"/>
    </source>
</evidence>
<dbReference type="InterPro" id="IPR051346">
    <property type="entry name" value="OTU_Deubiquitinase"/>
</dbReference>
<dbReference type="STRING" id="1611254.A0A2G5SHB7"/>
<keyword evidence="9" id="KW-0788">Thiol protease</keyword>
<gene>
    <name evidence="12" type="ORF">B9Z55_027247</name>
</gene>
<keyword evidence="5" id="KW-0479">Metal-binding</keyword>
<keyword evidence="7" id="KW-0833">Ubl conjugation pathway</keyword>
<keyword evidence="4" id="KW-0645">Protease</keyword>
<dbReference type="Pfam" id="PF02338">
    <property type="entry name" value="OTU"/>
    <property type="match status" value="1"/>
</dbReference>
<feature type="domain" description="OTU" evidence="11">
    <location>
        <begin position="131"/>
        <end position="192"/>
    </location>
</feature>
<evidence type="ECO:0000256" key="5">
    <source>
        <dbReference type="ARBA" id="ARBA00022723"/>
    </source>
</evidence>
<dbReference type="GO" id="GO:0004843">
    <property type="term" value="F:cysteine-type deubiquitinase activity"/>
    <property type="evidence" value="ECO:0007669"/>
    <property type="project" value="UniProtKB-EC"/>
</dbReference>
<dbReference type="GO" id="GO:0070530">
    <property type="term" value="F:K63-linked polyubiquitin modification-dependent protein binding"/>
    <property type="evidence" value="ECO:0007669"/>
    <property type="project" value="TreeGrafter"/>
</dbReference>
<keyword evidence="6" id="KW-0863">Zinc-finger</keyword>
<accession>A0A2G5SHB7</accession>
<evidence type="ECO:0000256" key="4">
    <source>
        <dbReference type="ARBA" id="ARBA00022670"/>
    </source>
</evidence>
<dbReference type="GO" id="GO:0071947">
    <property type="term" value="P:protein deubiquitination involved in ubiquitin-dependent protein catabolic process"/>
    <property type="evidence" value="ECO:0007669"/>
    <property type="project" value="TreeGrafter"/>
</dbReference>
<dbReference type="EC" id="3.4.19.12" evidence="3"/>
<dbReference type="GO" id="GO:0035871">
    <property type="term" value="P:protein K11-linked deubiquitination"/>
    <property type="evidence" value="ECO:0007669"/>
    <property type="project" value="TreeGrafter"/>
</dbReference>